<proteinExistence type="predicted"/>
<evidence type="ECO:0000259" key="1">
    <source>
        <dbReference type="Pfam" id="PF09250"/>
    </source>
</evidence>
<dbReference type="SUPFAM" id="SSF56747">
    <property type="entry name" value="Prim-pol domain"/>
    <property type="match status" value="1"/>
</dbReference>
<protein>
    <recommendedName>
        <fullName evidence="1">DNA primase/polymerase bifunctional N-terminal domain-containing protein</fullName>
    </recommendedName>
</protein>
<gene>
    <name evidence="2" type="ORF">LCGC14_1914710</name>
</gene>
<name>A0A0F9IQL0_9ZZZZ</name>
<accession>A0A0F9IQL0</accession>
<evidence type="ECO:0000313" key="2">
    <source>
        <dbReference type="EMBL" id="KKL89432.1"/>
    </source>
</evidence>
<comment type="caution">
    <text evidence="2">The sequence shown here is derived from an EMBL/GenBank/DDBJ whole genome shotgun (WGS) entry which is preliminary data.</text>
</comment>
<reference evidence="2" key="1">
    <citation type="journal article" date="2015" name="Nature">
        <title>Complex archaea that bridge the gap between prokaryotes and eukaryotes.</title>
        <authorList>
            <person name="Spang A."/>
            <person name="Saw J.H."/>
            <person name="Jorgensen S.L."/>
            <person name="Zaremba-Niedzwiedzka K."/>
            <person name="Martijn J."/>
            <person name="Lind A.E."/>
            <person name="van Eijk R."/>
            <person name="Schleper C."/>
            <person name="Guy L."/>
            <person name="Ettema T.J."/>
        </authorList>
    </citation>
    <scope>NUCLEOTIDE SEQUENCE</scope>
</reference>
<organism evidence="2">
    <name type="scientific">marine sediment metagenome</name>
    <dbReference type="NCBI Taxonomy" id="412755"/>
    <lineage>
        <taxon>unclassified sequences</taxon>
        <taxon>metagenomes</taxon>
        <taxon>ecological metagenomes</taxon>
    </lineage>
</organism>
<feature type="non-terminal residue" evidence="2">
    <location>
        <position position="62"/>
    </location>
</feature>
<dbReference type="AlphaFoldDB" id="A0A0F9IQL0"/>
<dbReference type="InterPro" id="IPR015330">
    <property type="entry name" value="DNA_primase/pol_bifunc_N"/>
</dbReference>
<sequence length="62" mass="6863">MNWFDDEFYGSNIGVVTGRVSDLVVVDVDGTIDDFEALGLPKTRTVLTGGGGYHFFYRTGRQ</sequence>
<dbReference type="Pfam" id="PF09250">
    <property type="entry name" value="Prim-Pol"/>
    <property type="match status" value="1"/>
</dbReference>
<dbReference type="EMBL" id="LAZR01020286">
    <property type="protein sequence ID" value="KKL89432.1"/>
    <property type="molecule type" value="Genomic_DNA"/>
</dbReference>
<feature type="domain" description="DNA primase/polymerase bifunctional N-terminal" evidence="1">
    <location>
        <begin position="2"/>
        <end position="58"/>
    </location>
</feature>